<name>A0A5C4R263_9RHOB</name>
<protein>
    <submittedName>
        <fullName evidence="2">Uncharacterized protein</fullName>
    </submittedName>
</protein>
<evidence type="ECO:0000313" key="2">
    <source>
        <dbReference type="EMBL" id="TNH38055.1"/>
    </source>
</evidence>
<sequence length="100" mass="11012">MKKPNPLLAAMMSKEPELEVTAAPAAPKPAAKRAQAPVAEKPVAKRAGQKHLGAYFDKGDPILERVAILRARLDMNNSELIEHALHELWRRHEAGRAFGD</sequence>
<keyword evidence="3" id="KW-1185">Reference proteome</keyword>
<gene>
    <name evidence="2" type="ORF">FHD67_16905</name>
</gene>
<dbReference type="EMBL" id="VDDC01000039">
    <property type="protein sequence ID" value="TNH38055.1"/>
    <property type="molecule type" value="Genomic_DNA"/>
</dbReference>
<feature type="compositionally biased region" description="Low complexity" evidence="1">
    <location>
        <begin position="22"/>
        <end position="39"/>
    </location>
</feature>
<dbReference type="Proteomes" id="UP000304880">
    <property type="component" value="Unassembled WGS sequence"/>
</dbReference>
<comment type="caution">
    <text evidence="2">The sequence shown here is derived from an EMBL/GenBank/DDBJ whole genome shotgun (WGS) entry which is preliminary data.</text>
</comment>
<feature type="region of interest" description="Disordered" evidence="1">
    <location>
        <begin position="21"/>
        <end position="44"/>
    </location>
</feature>
<reference evidence="2 3" key="1">
    <citation type="submission" date="2019-06" db="EMBL/GenBank/DDBJ databases">
        <authorList>
            <person name="Li J."/>
        </authorList>
    </citation>
    <scope>NUCLEOTIDE SEQUENCE [LARGE SCALE GENOMIC DNA]</scope>
    <source>
        <strain evidence="2 3">CGMCC 1.8012</strain>
    </source>
</reference>
<dbReference type="RefSeq" id="WP_139599420.1">
    <property type="nucleotide sequence ID" value="NZ_VDDC01000039.1"/>
</dbReference>
<dbReference type="AlphaFoldDB" id="A0A5C4R263"/>
<accession>A0A5C4R263</accession>
<evidence type="ECO:0000256" key="1">
    <source>
        <dbReference type="SAM" id="MobiDB-lite"/>
    </source>
</evidence>
<organism evidence="2 3">
    <name type="scientific">Paracoccus haeundaensis</name>
    <dbReference type="NCBI Taxonomy" id="225362"/>
    <lineage>
        <taxon>Bacteria</taxon>
        <taxon>Pseudomonadati</taxon>
        <taxon>Pseudomonadota</taxon>
        <taxon>Alphaproteobacteria</taxon>
        <taxon>Rhodobacterales</taxon>
        <taxon>Paracoccaceae</taxon>
        <taxon>Paracoccus</taxon>
    </lineage>
</organism>
<evidence type="ECO:0000313" key="3">
    <source>
        <dbReference type="Proteomes" id="UP000304880"/>
    </source>
</evidence>
<proteinExistence type="predicted"/>